<gene>
    <name evidence="1" type="ORF">CERSUDRAFT_85370</name>
</gene>
<dbReference type="EMBL" id="KB445800">
    <property type="protein sequence ID" value="EMD35370.1"/>
    <property type="molecule type" value="Genomic_DNA"/>
</dbReference>
<reference evidence="1 2" key="1">
    <citation type="journal article" date="2012" name="Proc. Natl. Acad. Sci. U.S.A.">
        <title>Comparative genomics of Ceriporiopsis subvermispora and Phanerochaete chrysosporium provide insight into selective ligninolysis.</title>
        <authorList>
            <person name="Fernandez-Fueyo E."/>
            <person name="Ruiz-Duenas F.J."/>
            <person name="Ferreira P."/>
            <person name="Floudas D."/>
            <person name="Hibbett D.S."/>
            <person name="Canessa P."/>
            <person name="Larrondo L.F."/>
            <person name="James T.Y."/>
            <person name="Seelenfreund D."/>
            <person name="Lobos S."/>
            <person name="Polanco R."/>
            <person name="Tello M."/>
            <person name="Honda Y."/>
            <person name="Watanabe T."/>
            <person name="Watanabe T."/>
            <person name="Ryu J.S."/>
            <person name="Kubicek C.P."/>
            <person name="Schmoll M."/>
            <person name="Gaskell J."/>
            <person name="Hammel K.E."/>
            <person name="St John F.J."/>
            <person name="Vanden Wymelenberg A."/>
            <person name="Sabat G."/>
            <person name="Splinter BonDurant S."/>
            <person name="Syed K."/>
            <person name="Yadav J.S."/>
            <person name="Doddapaneni H."/>
            <person name="Subramanian V."/>
            <person name="Lavin J.L."/>
            <person name="Oguiza J.A."/>
            <person name="Perez G."/>
            <person name="Pisabarro A.G."/>
            <person name="Ramirez L."/>
            <person name="Santoyo F."/>
            <person name="Master E."/>
            <person name="Coutinho P.M."/>
            <person name="Henrissat B."/>
            <person name="Lombard V."/>
            <person name="Magnuson J.K."/>
            <person name="Kuees U."/>
            <person name="Hori C."/>
            <person name="Igarashi K."/>
            <person name="Samejima M."/>
            <person name="Held B.W."/>
            <person name="Barry K.W."/>
            <person name="LaButti K.M."/>
            <person name="Lapidus A."/>
            <person name="Lindquist E.A."/>
            <person name="Lucas S.M."/>
            <person name="Riley R."/>
            <person name="Salamov A.A."/>
            <person name="Hoffmeister D."/>
            <person name="Schwenk D."/>
            <person name="Hadar Y."/>
            <person name="Yarden O."/>
            <person name="de Vries R.P."/>
            <person name="Wiebenga A."/>
            <person name="Stenlid J."/>
            <person name="Eastwood D."/>
            <person name="Grigoriev I.V."/>
            <person name="Berka R.M."/>
            <person name="Blanchette R.A."/>
            <person name="Kersten P."/>
            <person name="Martinez A.T."/>
            <person name="Vicuna R."/>
            <person name="Cullen D."/>
        </authorList>
    </citation>
    <scope>NUCLEOTIDE SEQUENCE [LARGE SCALE GENOMIC DNA]</scope>
    <source>
        <strain evidence="1 2">B</strain>
    </source>
</reference>
<evidence type="ECO:0000313" key="2">
    <source>
        <dbReference type="Proteomes" id="UP000016930"/>
    </source>
</evidence>
<organism evidence="1 2">
    <name type="scientific">Ceriporiopsis subvermispora (strain B)</name>
    <name type="common">White-rot fungus</name>
    <name type="synonym">Gelatoporia subvermispora</name>
    <dbReference type="NCBI Taxonomy" id="914234"/>
    <lineage>
        <taxon>Eukaryota</taxon>
        <taxon>Fungi</taxon>
        <taxon>Dikarya</taxon>
        <taxon>Basidiomycota</taxon>
        <taxon>Agaricomycotina</taxon>
        <taxon>Agaricomycetes</taxon>
        <taxon>Polyporales</taxon>
        <taxon>Gelatoporiaceae</taxon>
        <taxon>Gelatoporia</taxon>
    </lineage>
</organism>
<keyword evidence="2" id="KW-1185">Reference proteome</keyword>
<dbReference type="Proteomes" id="UP000016930">
    <property type="component" value="Unassembled WGS sequence"/>
</dbReference>
<dbReference type="AlphaFoldDB" id="M2QTJ1"/>
<accession>M2QTJ1</accession>
<proteinExistence type="predicted"/>
<evidence type="ECO:0000313" key="1">
    <source>
        <dbReference type="EMBL" id="EMD35370.1"/>
    </source>
</evidence>
<dbReference type="HOGENOM" id="CLU_2542357_0_0_1"/>
<name>M2QTJ1_CERS8</name>
<sequence>MSGRRNFSLGLRKVCEREGGDQAYSVESSTTPRTAVLCLADSAQNEFGVVRTYGERFGGRPCRQVCIVRLWSTAVARLSRSSY</sequence>
<protein>
    <submittedName>
        <fullName evidence="1">Uncharacterized protein</fullName>
    </submittedName>
</protein>